<dbReference type="AlphaFoldDB" id="U2PDG0"/>
<name>U2PDG0_LEVBR</name>
<evidence type="ECO:0000313" key="1">
    <source>
        <dbReference type="EMBL" id="ERK41729.1"/>
    </source>
</evidence>
<gene>
    <name evidence="1" type="ORF">HMPREF0495_02101</name>
</gene>
<comment type="caution">
    <text evidence="1">The sequence shown here is derived from an EMBL/GenBank/DDBJ whole genome shotgun (WGS) entry which is preliminary data.</text>
</comment>
<dbReference type="Proteomes" id="UP000016644">
    <property type="component" value="Unassembled WGS sequence"/>
</dbReference>
<sequence>MIQIADLLFLNKVIGMANTNRFHMLFNKLFVMLSFFKQSSAVFIGVKDILTFMCDMVR</sequence>
<dbReference type="EMBL" id="AWVK01000102">
    <property type="protein sequence ID" value="ERK41729.1"/>
    <property type="molecule type" value="Genomic_DNA"/>
</dbReference>
<dbReference type="HOGENOM" id="CLU_2973685_0_0_9"/>
<accession>U2PDG0</accession>
<evidence type="ECO:0000313" key="2">
    <source>
        <dbReference type="Proteomes" id="UP000016644"/>
    </source>
</evidence>
<proteinExistence type="predicted"/>
<reference evidence="1 2" key="1">
    <citation type="submission" date="2013-06" db="EMBL/GenBank/DDBJ databases">
        <authorList>
            <person name="Weinstock G."/>
            <person name="Sodergren E."/>
            <person name="Lobos E.A."/>
            <person name="Fulton L."/>
            <person name="Fulton R."/>
            <person name="Courtney L."/>
            <person name="Fronick C."/>
            <person name="O'Laughlin M."/>
            <person name="Godfrey J."/>
            <person name="Wilson R.M."/>
            <person name="Miner T."/>
            <person name="Farmer C."/>
            <person name="Delehaunty K."/>
            <person name="Cordes M."/>
            <person name="Minx P."/>
            <person name="Tomlinson C."/>
            <person name="Chen J."/>
            <person name="Wollam A."/>
            <person name="Pepin K.H."/>
            <person name="Bhonagiri V."/>
            <person name="Zhang X."/>
            <person name="Warren W."/>
            <person name="Mitreva M."/>
            <person name="Mardis E.R."/>
            <person name="Wilson R.K."/>
        </authorList>
    </citation>
    <scope>NUCLEOTIDE SEQUENCE [LARGE SCALE GENOMIC DNA]</scope>
    <source>
        <strain evidence="1 2">ATCC 14869</strain>
    </source>
</reference>
<protein>
    <submittedName>
        <fullName evidence="1">Uncharacterized protein</fullName>
    </submittedName>
</protein>
<organism evidence="1 2">
    <name type="scientific">Levilactobacillus brevis ATCC 14869 = DSM 20054</name>
    <dbReference type="NCBI Taxonomy" id="649758"/>
    <lineage>
        <taxon>Bacteria</taxon>
        <taxon>Bacillati</taxon>
        <taxon>Bacillota</taxon>
        <taxon>Bacilli</taxon>
        <taxon>Lactobacillales</taxon>
        <taxon>Lactobacillaceae</taxon>
        <taxon>Levilactobacillus</taxon>
    </lineage>
</organism>